<sequence length="479" mass="52672">MASRVTPEPVLLDAVEASWMIRRREISCVELMRAHLEHIERFNPLVGALVSLVDPDLLLHKARSHDRALERGEPVGWMHGFPLAVKDLTDARGLPTSHGSPLFVGQVAEADSPAVARMRTAGAIVIGKTNVPEFGLGSHTFNSVFGATRNPYDRTRTAGGSSGGAAAALAMRLVPVADGSDFMGSLRNPAAYCNVLGLRPGFGRVPPNGFVADPGVAGPMGRTVRDVAMLLSTMAGPHPRSPLSMDQDPSCFTESLDIDHAGTRIGWLGDLDGHLAVEEGVLDQCRSTFPAFDDVGCTVEKARIPGGLTDAWETFLLWRHWMVGEKLHAVHDDPDVYARLKPEARWEVDRYRAMSVRDIARAREGRDRWHATVCELFERYDYLLAPSAQVFPFPTEQRWPSEIAGREMDTYHRWMETTAPWALSGNPVLNLPAGFTAAGLPMGVQLIGRHRDELGLLRLGHAYETATDWVHRILPPLLR</sequence>
<dbReference type="InterPro" id="IPR000120">
    <property type="entry name" value="Amidase"/>
</dbReference>
<dbReference type="Proteomes" id="UP000371041">
    <property type="component" value="Chromosome"/>
</dbReference>
<dbReference type="AlphaFoldDB" id="A0A5Q3QFY8"/>
<dbReference type="GO" id="GO:0004040">
    <property type="term" value="F:amidase activity"/>
    <property type="evidence" value="ECO:0007669"/>
    <property type="project" value="UniProtKB-EC"/>
</dbReference>
<dbReference type="NCBIfam" id="NF005686">
    <property type="entry name" value="PRK07486.1"/>
    <property type="match status" value="1"/>
</dbReference>
<evidence type="ECO:0000313" key="3">
    <source>
        <dbReference type="Proteomes" id="UP000371041"/>
    </source>
</evidence>
<dbReference type="EMBL" id="CP045929">
    <property type="protein sequence ID" value="QGK72144.1"/>
    <property type="molecule type" value="Genomic_DNA"/>
</dbReference>
<keyword evidence="3" id="KW-1185">Reference proteome</keyword>
<dbReference type="Gene3D" id="3.90.1300.10">
    <property type="entry name" value="Amidase signature (AS) domain"/>
    <property type="match status" value="1"/>
</dbReference>
<dbReference type="InterPro" id="IPR023631">
    <property type="entry name" value="Amidase_dom"/>
</dbReference>
<gene>
    <name evidence="2" type="ORF">GIY23_08455</name>
</gene>
<dbReference type="Pfam" id="PF01425">
    <property type="entry name" value="Amidase"/>
    <property type="match status" value="1"/>
</dbReference>
<keyword evidence="2" id="KW-0378">Hydrolase</keyword>
<organism evidence="2 3">
    <name type="scientific">Allosaccharopolyspora coralli</name>
    <dbReference type="NCBI Taxonomy" id="2665642"/>
    <lineage>
        <taxon>Bacteria</taxon>
        <taxon>Bacillati</taxon>
        <taxon>Actinomycetota</taxon>
        <taxon>Actinomycetes</taxon>
        <taxon>Pseudonocardiales</taxon>
        <taxon>Pseudonocardiaceae</taxon>
        <taxon>Allosaccharopolyspora</taxon>
    </lineage>
</organism>
<evidence type="ECO:0000259" key="1">
    <source>
        <dbReference type="Pfam" id="PF01425"/>
    </source>
</evidence>
<name>A0A5Q3QFY8_9PSEU</name>
<reference evidence="3" key="1">
    <citation type="submission" date="2019-11" db="EMBL/GenBank/DDBJ databases">
        <title>The complete genome sequence of Saccharopolyspora sp. E2A.</title>
        <authorList>
            <person name="Zhang G."/>
        </authorList>
    </citation>
    <scope>NUCLEOTIDE SEQUENCE [LARGE SCALE GENOMIC DNA]</scope>
    <source>
        <strain evidence="3">E2A</strain>
    </source>
</reference>
<proteinExistence type="predicted"/>
<dbReference type="KEGG" id="sace:GIY23_08455"/>
<feature type="domain" description="Amidase" evidence="1">
    <location>
        <begin position="30"/>
        <end position="456"/>
    </location>
</feature>
<dbReference type="SUPFAM" id="SSF75304">
    <property type="entry name" value="Amidase signature (AS) enzymes"/>
    <property type="match status" value="1"/>
</dbReference>
<protein>
    <submittedName>
        <fullName evidence="2">Amidase</fullName>
        <ecNumber evidence="2">3.5.1.4</ecNumber>
    </submittedName>
</protein>
<dbReference type="PANTHER" id="PTHR11895:SF76">
    <property type="entry name" value="INDOLEACETAMIDE HYDROLASE"/>
    <property type="match status" value="1"/>
</dbReference>
<dbReference type="InterPro" id="IPR036928">
    <property type="entry name" value="AS_sf"/>
</dbReference>
<dbReference type="PANTHER" id="PTHR11895">
    <property type="entry name" value="TRANSAMIDASE"/>
    <property type="match status" value="1"/>
</dbReference>
<dbReference type="EC" id="3.5.1.4" evidence="2"/>
<evidence type="ECO:0000313" key="2">
    <source>
        <dbReference type="EMBL" id="QGK72144.1"/>
    </source>
</evidence>
<accession>A0A5Q3QFY8</accession>